<dbReference type="PATRIC" id="fig|367190.3.peg.3486"/>
<reference evidence="2 4" key="2">
    <citation type="submission" date="2015-03" db="EMBL/GenBank/DDBJ databases">
        <authorList>
            <person name="Murphy D."/>
        </authorList>
    </citation>
    <scope>NUCLEOTIDE SEQUENCE [LARGE SCALE GENOMIC DNA]</scope>
    <source>
        <strain evidence="2 4">Y233</strain>
    </source>
</reference>
<keyword evidence="3" id="KW-1185">Reference proteome</keyword>
<evidence type="ECO:0000313" key="2">
    <source>
        <dbReference type="EMBL" id="CNH30872.1"/>
    </source>
</evidence>
<accession>A0A0T9NVU0</accession>
<name>A0A0T9NVU0_9GAMM</name>
<dbReference type="AlphaFoldDB" id="A0A0T9NVU0"/>
<evidence type="ECO:0000313" key="4">
    <source>
        <dbReference type="Proteomes" id="UP000038204"/>
    </source>
</evidence>
<proteinExistence type="predicted"/>
<evidence type="ECO:0000313" key="3">
    <source>
        <dbReference type="Proteomes" id="UP000019439"/>
    </source>
</evidence>
<dbReference type="Proteomes" id="UP000019439">
    <property type="component" value="Chromosome"/>
</dbReference>
<dbReference type="Pfam" id="PF15781">
    <property type="entry name" value="ParE-like_toxin"/>
    <property type="match status" value="1"/>
</dbReference>
<sequence length="109" mass="12794">MSEEQHGSEIDVYETRRFTKALAKLPEAHLVMVEDEIEKIIKNPIIGEQKKGDLSYLRVHKFQFNNQLTLLGYSWVEDKIELYLLSLGSHENFYQAQKQQRQADLKLIS</sequence>
<dbReference type="RefSeq" id="WP_025383582.1">
    <property type="nucleotide sequence ID" value="NZ_CABIHV010000255.1"/>
</dbReference>
<dbReference type="EMBL" id="CQBK01000002">
    <property type="protein sequence ID" value="CNH30872.1"/>
    <property type="molecule type" value="Genomic_DNA"/>
</dbReference>
<dbReference type="KEGG" id="ysi:BF17_17795"/>
<evidence type="ECO:0000313" key="1">
    <source>
        <dbReference type="EMBL" id="AHK20939.1"/>
    </source>
</evidence>
<dbReference type="GeneID" id="96665281"/>
<dbReference type="InterPro" id="IPR031552">
    <property type="entry name" value="ParE-like_toxin"/>
</dbReference>
<dbReference type="EMBL" id="CP007230">
    <property type="protein sequence ID" value="AHK20939.1"/>
    <property type="molecule type" value="Genomic_DNA"/>
</dbReference>
<organism evidence="2 4">
    <name type="scientific">Yersinia similis</name>
    <dbReference type="NCBI Taxonomy" id="367190"/>
    <lineage>
        <taxon>Bacteria</taxon>
        <taxon>Pseudomonadati</taxon>
        <taxon>Pseudomonadota</taxon>
        <taxon>Gammaproteobacteria</taxon>
        <taxon>Enterobacterales</taxon>
        <taxon>Yersiniaceae</taxon>
        <taxon>Yersinia</taxon>
    </lineage>
</organism>
<reference evidence="1 3" key="1">
    <citation type="journal article" date="2014" name="Genome Announc.">
        <title>Genome Sequence of Yersinia similis Y228T, a Member of the Yersinia pseudotuberculosis Complex.</title>
        <authorList>
            <person name="Sprague L.D."/>
            <person name="Neubauer H."/>
        </authorList>
    </citation>
    <scope>NUCLEOTIDE SEQUENCE [LARGE SCALE GENOMIC DNA]</scope>
    <source>
        <strain evidence="1 3">228</strain>
    </source>
</reference>
<protein>
    <submittedName>
        <fullName evidence="1">Addiction module toxin RelE</fullName>
    </submittedName>
</protein>
<dbReference type="Proteomes" id="UP000038204">
    <property type="component" value="Unassembled WGS sequence"/>
</dbReference>
<gene>
    <name evidence="1" type="ORF">BF17_17795</name>
    <name evidence="2" type="ORF">ERS008667_00255</name>
</gene>